<evidence type="ECO:0000256" key="1">
    <source>
        <dbReference type="SAM" id="SignalP"/>
    </source>
</evidence>
<gene>
    <name evidence="2" type="ORF">PV05_10758</name>
</gene>
<dbReference type="GeneID" id="25332666"/>
<protein>
    <submittedName>
        <fullName evidence="2">Uncharacterized protein</fullName>
    </submittedName>
</protein>
<sequence length="247" mass="26727">MHAVGRTHPLFWLLLCTLPAQCFANTEPGKSLTYYHSGCYDGKQVSDPDCMAAMHRYCMYTHPERPIAFPQRIRTHTDGRGPTTYVDFLCMPATYYDDVPYGALPGCVVGSTGRVECLRAGRGYCTSIGHAGAGIAQEVTTKVAGLGCVQTNERFAVSVKRLQANDRLCYTQKWFHGTSVACTAAAWRICTVDRGYVGGFIDSEDPQGPVVNCVADALFVSSARGAKPVGLEGLGLGLVEQGENEEL</sequence>
<reference evidence="2 3" key="1">
    <citation type="submission" date="2015-01" db="EMBL/GenBank/DDBJ databases">
        <title>The Genome Sequence of Exophiala xenobiotica CBS118157.</title>
        <authorList>
            <consortium name="The Broad Institute Genomics Platform"/>
            <person name="Cuomo C."/>
            <person name="de Hoog S."/>
            <person name="Gorbushina A."/>
            <person name="Stielow B."/>
            <person name="Teixiera M."/>
            <person name="Abouelleil A."/>
            <person name="Chapman S.B."/>
            <person name="Priest M."/>
            <person name="Young S.K."/>
            <person name="Wortman J."/>
            <person name="Nusbaum C."/>
            <person name="Birren B."/>
        </authorList>
    </citation>
    <scope>NUCLEOTIDE SEQUENCE [LARGE SCALE GENOMIC DNA]</scope>
    <source>
        <strain evidence="2 3">CBS 118157</strain>
    </source>
</reference>
<feature type="signal peptide" evidence="1">
    <location>
        <begin position="1"/>
        <end position="24"/>
    </location>
</feature>
<dbReference type="RefSeq" id="XP_013309626.1">
    <property type="nucleotide sequence ID" value="XM_013454172.1"/>
</dbReference>
<keyword evidence="1" id="KW-0732">Signal</keyword>
<accession>A0A0D2CGU0</accession>
<name>A0A0D2CGU0_9EURO</name>
<dbReference type="Proteomes" id="UP000054342">
    <property type="component" value="Unassembled WGS sequence"/>
</dbReference>
<dbReference type="HOGENOM" id="CLU_1124560_0_0_1"/>
<dbReference type="EMBL" id="KN847323">
    <property type="protein sequence ID" value="KIW49042.1"/>
    <property type="molecule type" value="Genomic_DNA"/>
</dbReference>
<keyword evidence="3" id="KW-1185">Reference proteome</keyword>
<feature type="chain" id="PRO_5002250607" evidence="1">
    <location>
        <begin position="25"/>
        <end position="247"/>
    </location>
</feature>
<evidence type="ECO:0000313" key="2">
    <source>
        <dbReference type="EMBL" id="KIW49042.1"/>
    </source>
</evidence>
<dbReference type="AlphaFoldDB" id="A0A0D2CGU0"/>
<organism evidence="2 3">
    <name type="scientific">Exophiala xenobiotica</name>
    <dbReference type="NCBI Taxonomy" id="348802"/>
    <lineage>
        <taxon>Eukaryota</taxon>
        <taxon>Fungi</taxon>
        <taxon>Dikarya</taxon>
        <taxon>Ascomycota</taxon>
        <taxon>Pezizomycotina</taxon>
        <taxon>Eurotiomycetes</taxon>
        <taxon>Chaetothyriomycetidae</taxon>
        <taxon>Chaetothyriales</taxon>
        <taxon>Herpotrichiellaceae</taxon>
        <taxon>Exophiala</taxon>
    </lineage>
</organism>
<evidence type="ECO:0000313" key="3">
    <source>
        <dbReference type="Proteomes" id="UP000054342"/>
    </source>
</evidence>
<proteinExistence type="predicted"/>